<keyword evidence="4" id="KW-1185">Reference proteome</keyword>
<reference evidence="3" key="1">
    <citation type="thesis" date="2021" institute="BYU ScholarsArchive" country="Provo, UT, USA">
        <title>Applications of and Algorithms for Genome Assembly and Genomic Analyses with an Emphasis on Marine Teleosts.</title>
        <authorList>
            <person name="Pickett B.D."/>
        </authorList>
    </citation>
    <scope>NUCLEOTIDE SEQUENCE</scope>
    <source>
        <strain evidence="3">HI-2016</strain>
    </source>
</reference>
<keyword evidence="1" id="KW-0460">Magnesium</keyword>
<dbReference type="AlphaFoldDB" id="A0A8T2P037"/>
<dbReference type="Proteomes" id="UP000824540">
    <property type="component" value="Unassembled WGS sequence"/>
</dbReference>
<dbReference type="InterPro" id="IPR004014">
    <property type="entry name" value="ATPase_P-typ_cation-transptr_N"/>
</dbReference>
<evidence type="ECO:0000313" key="3">
    <source>
        <dbReference type="EMBL" id="KAG9345096.1"/>
    </source>
</evidence>
<dbReference type="Pfam" id="PF00690">
    <property type="entry name" value="Cation_ATPase_N"/>
    <property type="match status" value="1"/>
</dbReference>
<protein>
    <recommendedName>
        <fullName evidence="2">Cation-transporting P-type ATPase N-terminal domain-containing protein</fullName>
    </recommendedName>
</protein>
<name>A0A8T2P037_9TELE</name>
<accession>A0A8T2P037</accession>
<dbReference type="SUPFAM" id="SSF81665">
    <property type="entry name" value="Calcium ATPase, transmembrane domain M"/>
    <property type="match status" value="1"/>
</dbReference>
<gene>
    <name evidence="3" type="ORF">JZ751_009637</name>
</gene>
<evidence type="ECO:0000256" key="1">
    <source>
        <dbReference type="ARBA" id="ARBA00022842"/>
    </source>
</evidence>
<dbReference type="EMBL" id="JAFBMS010000018">
    <property type="protein sequence ID" value="KAG9345096.1"/>
    <property type="molecule type" value="Genomic_DNA"/>
</dbReference>
<sequence>MNLIVFVTVKKDGQIHYRGREEEEGRGKKRRNAWISGLPWLAALCHTLCISQAACIFTVERQLVSISQDADKSQATVLSHSADGFVDLAPTYPLSAHSTSKQSVGQWRVELDRWRGLSAVDMDGIQSTKESHQGHNTKLPLLINALLPVSSPHQADLQYGLTHSEVSRRRAYHGWNEFDISEDEPLWRKYISQVNIELKS</sequence>
<dbReference type="InterPro" id="IPR023298">
    <property type="entry name" value="ATPase_P-typ_TM_dom_sf"/>
</dbReference>
<proteinExistence type="predicted"/>
<dbReference type="OrthoDB" id="3352408at2759"/>
<organism evidence="3 4">
    <name type="scientific">Albula glossodonta</name>
    <name type="common">roundjaw bonefish</name>
    <dbReference type="NCBI Taxonomy" id="121402"/>
    <lineage>
        <taxon>Eukaryota</taxon>
        <taxon>Metazoa</taxon>
        <taxon>Chordata</taxon>
        <taxon>Craniata</taxon>
        <taxon>Vertebrata</taxon>
        <taxon>Euteleostomi</taxon>
        <taxon>Actinopterygii</taxon>
        <taxon>Neopterygii</taxon>
        <taxon>Teleostei</taxon>
        <taxon>Albuliformes</taxon>
        <taxon>Albulidae</taxon>
        <taxon>Albula</taxon>
    </lineage>
</organism>
<comment type="caution">
    <text evidence="3">The sequence shown here is derived from an EMBL/GenBank/DDBJ whole genome shotgun (WGS) entry which is preliminary data.</text>
</comment>
<evidence type="ECO:0000259" key="2">
    <source>
        <dbReference type="Pfam" id="PF00690"/>
    </source>
</evidence>
<evidence type="ECO:0000313" key="4">
    <source>
        <dbReference type="Proteomes" id="UP000824540"/>
    </source>
</evidence>
<feature type="domain" description="Cation-transporting P-type ATPase N-terminal" evidence="2">
    <location>
        <begin position="154"/>
        <end position="195"/>
    </location>
</feature>